<dbReference type="CDD" id="cd03124">
    <property type="entry name" value="alpha_CA_prokaryotic_like"/>
    <property type="match status" value="1"/>
</dbReference>
<protein>
    <recommendedName>
        <fullName evidence="2">carbonic anhydrase</fullName>
        <ecNumber evidence="2">4.2.1.1</ecNumber>
    </recommendedName>
</protein>
<dbReference type="Proteomes" id="UP000291236">
    <property type="component" value="Chromosome"/>
</dbReference>
<dbReference type="PANTHER" id="PTHR18952">
    <property type="entry name" value="CARBONIC ANHYDRASE"/>
    <property type="match status" value="1"/>
</dbReference>
<dbReference type="InterPro" id="IPR036398">
    <property type="entry name" value="CA_dom_sf"/>
</dbReference>
<dbReference type="GO" id="GO:0008270">
    <property type="term" value="F:zinc ion binding"/>
    <property type="evidence" value="ECO:0007669"/>
    <property type="project" value="InterPro"/>
</dbReference>
<evidence type="ECO:0000256" key="4">
    <source>
        <dbReference type="ARBA" id="ARBA00022833"/>
    </source>
</evidence>
<dbReference type="EMBL" id="AP019368">
    <property type="protein sequence ID" value="BBH52518.1"/>
    <property type="molecule type" value="Genomic_DNA"/>
</dbReference>
<dbReference type="EC" id="4.2.1.1" evidence="2"/>
<dbReference type="Gene3D" id="3.10.200.10">
    <property type="entry name" value="Alpha carbonic anhydrase"/>
    <property type="match status" value="1"/>
</dbReference>
<dbReference type="RefSeq" id="WP_172603778.1">
    <property type="nucleotide sequence ID" value="NZ_AP019368.1"/>
</dbReference>
<keyword evidence="5" id="KW-0456">Lyase</keyword>
<evidence type="ECO:0000313" key="8">
    <source>
        <dbReference type="EMBL" id="BBH52518.1"/>
    </source>
</evidence>
<keyword evidence="4" id="KW-0862">Zinc</keyword>
<dbReference type="SMART" id="SM01057">
    <property type="entry name" value="Carb_anhydrase"/>
    <property type="match status" value="1"/>
</dbReference>
<evidence type="ECO:0000256" key="2">
    <source>
        <dbReference type="ARBA" id="ARBA00012925"/>
    </source>
</evidence>
<dbReference type="KEGG" id="sbf:JCM31447_09590"/>
<dbReference type="PANTHER" id="PTHR18952:SF265">
    <property type="entry name" value="CARBONIC ANHYDRASE"/>
    <property type="match status" value="1"/>
</dbReference>
<name>A0A4P2VJ60_FLUSA</name>
<evidence type="ECO:0000259" key="7">
    <source>
        <dbReference type="PROSITE" id="PS51144"/>
    </source>
</evidence>
<dbReference type="InterPro" id="IPR001148">
    <property type="entry name" value="CA_dom"/>
</dbReference>
<evidence type="ECO:0000256" key="1">
    <source>
        <dbReference type="ARBA" id="ARBA00010718"/>
    </source>
</evidence>
<sequence>MKEGNGKASFIFVFTVLILFLRLNASAVPGKYIEKHWSYEGSTGPAKWGMLMQEFQACIAGKKQSPIDIKEQNLKQDNDIPSLSFAYFSTPLNIFNNGHTIQVNYERGSKLTIAHDMYELIQFNFHRPSEHAIEGKRTDMEVHFVHRKEDGSQVIIAILIKKGLRNKPLEKLFHNLPGKNVSEKKVEARINALDIFPQKGGFYTYSGSLTHPPCLENVTWYVLKNPIELSAEQLNQFSKLYQMNARPLQKLEGRIIEVKD</sequence>
<accession>A0A4P2VJ60</accession>
<keyword evidence="3" id="KW-0479">Metal-binding</keyword>
<comment type="similarity">
    <text evidence="1">Belongs to the alpha-carbonic anhydrase family.</text>
</comment>
<dbReference type="PROSITE" id="PS51144">
    <property type="entry name" value="ALPHA_CA_2"/>
    <property type="match status" value="1"/>
</dbReference>
<feature type="domain" description="Alpha-carbonic anhydrase" evidence="7">
    <location>
        <begin position="35"/>
        <end position="260"/>
    </location>
</feature>
<evidence type="ECO:0000313" key="9">
    <source>
        <dbReference type="Proteomes" id="UP000291236"/>
    </source>
</evidence>
<organism evidence="8 9">
    <name type="scientific">Fluviispira sanaruensis</name>
    <dbReference type="NCBI Taxonomy" id="2493639"/>
    <lineage>
        <taxon>Bacteria</taxon>
        <taxon>Pseudomonadati</taxon>
        <taxon>Bdellovibrionota</taxon>
        <taxon>Oligoflexia</taxon>
        <taxon>Silvanigrellales</taxon>
        <taxon>Silvanigrellaceae</taxon>
        <taxon>Fluviispira</taxon>
    </lineage>
</organism>
<dbReference type="InterPro" id="IPR041891">
    <property type="entry name" value="Alpha_CA_prokaryot-like"/>
</dbReference>
<dbReference type="InterPro" id="IPR023561">
    <property type="entry name" value="Carbonic_anhydrase_a-class"/>
</dbReference>
<dbReference type="GO" id="GO:0004089">
    <property type="term" value="F:carbonate dehydratase activity"/>
    <property type="evidence" value="ECO:0007669"/>
    <property type="project" value="UniProtKB-EC"/>
</dbReference>
<reference evidence="8 9" key="1">
    <citation type="submission" date="2018-12" db="EMBL/GenBank/DDBJ databases">
        <title>Rubrispira sanarue gen. nov., sp., nov., a member of the order Silvanigrellales, isolated from a brackish lake in Hamamatsu Japan.</title>
        <authorList>
            <person name="Maejima Y."/>
            <person name="Iino T."/>
            <person name="Muraguchi Y."/>
            <person name="Fukuda K."/>
            <person name="Nojiri H."/>
            <person name="Ohkuma M."/>
            <person name="Moriuchi R."/>
            <person name="Dohra H."/>
            <person name="Kimbara K."/>
            <person name="Shintani M."/>
        </authorList>
    </citation>
    <scope>NUCLEOTIDE SEQUENCE [LARGE SCALE GENOMIC DNA]</scope>
    <source>
        <strain evidence="8 9">RF1110005</strain>
    </source>
</reference>
<dbReference type="AlphaFoldDB" id="A0A4P2VJ60"/>
<dbReference type="SUPFAM" id="SSF51069">
    <property type="entry name" value="Carbonic anhydrase"/>
    <property type="match status" value="1"/>
</dbReference>
<keyword evidence="9" id="KW-1185">Reference proteome</keyword>
<gene>
    <name evidence="8" type="ORF">JCM31447_09590</name>
</gene>
<proteinExistence type="inferred from homology"/>
<dbReference type="Pfam" id="PF00194">
    <property type="entry name" value="Carb_anhydrase"/>
    <property type="match status" value="1"/>
</dbReference>
<evidence type="ECO:0000256" key="6">
    <source>
        <dbReference type="ARBA" id="ARBA00048348"/>
    </source>
</evidence>
<comment type="catalytic activity">
    <reaction evidence="6">
        <text>hydrogencarbonate + H(+) = CO2 + H2O</text>
        <dbReference type="Rhea" id="RHEA:10748"/>
        <dbReference type="ChEBI" id="CHEBI:15377"/>
        <dbReference type="ChEBI" id="CHEBI:15378"/>
        <dbReference type="ChEBI" id="CHEBI:16526"/>
        <dbReference type="ChEBI" id="CHEBI:17544"/>
        <dbReference type="EC" id="4.2.1.1"/>
    </reaction>
</comment>
<evidence type="ECO:0000256" key="5">
    <source>
        <dbReference type="ARBA" id="ARBA00023239"/>
    </source>
</evidence>
<evidence type="ECO:0000256" key="3">
    <source>
        <dbReference type="ARBA" id="ARBA00022723"/>
    </source>
</evidence>